<dbReference type="AlphaFoldDB" id="A0A0V0XZT6"/>
<dbReference type="Proteomes" id="UP000054783">
    <property type="component" value="Unassembled WGS sequence"/>
</dbReference>
<comment type="caution">
    <text evidence="2">The sequence shown here is derived from an EMBL/GenBank/DDBJ whole genome shotgun (WGS) entry which is preliminary data.</text>
</comment>
<dbReference type="EMBL" id="JYDQ01004537">
    <property type="protein sequence ID" value="KRX93314.1"/>
    <property type="molecule type" value="Genomic_DNA"/>
</dbReference>
<accession>A0A0V0XZT6</accession>
<proteinExistence type="predicted"/>
<gene>
    <name evidence="2" type="ORF">T12_2137</name>
</gene>
<feature type="compositionally biased region" description="Polar residues" evidence="1">
    <location>
        <begin position="1"/>
        <end position="17"/>
    </location>
</feature>
<name>A0A0V0XZT6_9BILA</name>
<evidence type="ECO:0000313" key="2">
    <source>
        <dbReference type="EMBL" id="KRX93314.1"/>
    </source>
</evidence>
<sequence length="39" mass="4138">MAASGTTLDTGAVSNTFPEKDFDEESEVGYASGGWKRLL</sequence>
<evidence type="ECO:0000313" key="3">
    <source>
        <dbReference type="Proteomes" id="UP000054783"/>
    </source>
</evidence>
<protein>
    <submittedName>
        <fullName evidence="2">Uncharacterized protein</fullName>
    </submittedName>
</protein>
<organism evidence="2 3">
    <name type="scientific">Trichinella patagoniensis</name>
    <dbReference type="NCBI Taxonomy" id="990121"/>
    <lineage>
        <taxon>Eukaryota</taxon>
        <taxon>Metazoa</taxon>
        <taxon>Ecdysozoa</taxon>
        <taxon>Nematoda</taxon>
        <taxon>Enoplea</taxon>
        <taxon>Dorylaimia</taxon>
        <taxon>Trichinellida</taxon>
        <taxon>Trichinellidae</taxon>
        <taxon>Trichinella</taxon>
    </lineage>
</organism>
<keyword evidence="3" id="KW-1185">Reference proteome</keyword>
<reference evidence="2 3" key="1">
    <citation type="submission" date="2015-01" db="EMBL/GenBank/DDBJ databases">
        <title>Evolution of Trichinella species and genotypes.</title>
        <authorList>
            <person name="Korhonen P.K."/>
            <person name="Edoardo P."/>
            <person name="Giuseppe L.R."/>
            <person name="Gasser R.B."/>
        </authorList>
    </citation>
    <scope>NUCLEOTIDE SEQUENCE [LARGE SCALE GENOMIC DNA]</scope>
    <source>
        <strain evidence="2">ISS2496</strain>
    </source>
</reference>
<evidence type="ECO:0000256" key="1">
    <source>
        <dbReference type="SAM" id="MobiDB-lite"/>
    </source>
</evidence>
<feature type="region of interest" description="Disordered" evidence="1">
    <location>
        <begin position="1"/>
        <end position="25"/>
    </location>
</feature>